<evidence type="ECO:0000256" key="12">
    <source>
        <dbReference type="SAM" id="Coils"/>
    </source>
</evidence>
<keyword evidence="6" id="KW-0808">Transferase</keyword>
<dbReference type="GO" id="GO:0000155">
    <property type="term" value="F:phosphorelay sensor kinase activity"/>
    <property type="evidence" value="ECO:0007669"/>
    <property type="project" value="InterPro"/>
</dbReference>
<dbReference type="InterPro" id="IPR005467">
    <property type="entry name" value="His_kinase_dom"/>
</dbReference>
<dbReference type="InterPro" id="IPR036097">
    <property type="entry name" value="HisK_dim/P_sf"/>
</dbReference>
<evidence type="ECO:0000259" key="15">
    <source>
        <dbReference type="PROSITE" id="PS50885"/>
    </source>
</evidence>
<evidence type="ECO:0000256" key="1">
    <source>
        <dbReference type="ARBA" id="ARBA00000085"/>
    </source>
</evidence>
<dbReference type="CDD" id="cd16922">
    <property type="entry name" value="HATPase_EvgS-ArcB-TorS-like"/>
    <property type="match status" value="1"/>
</dbReference>
<dbReference type="PRINTS" id="PR00344">
    <property type="entry name" value="BCTRLSENSOR"/>
</dbReference>
<keyword evidence="17" id="KW-1185">Reference proteome</keyword>
<name>A0A3N5ACS8_9THEO</name>
<comment type="catalytic activity">
    <reaction evidence="1">
        <text>ATP + protein L-histidine = ADP + protein N-phospho-L-histidine.</text>
        <dbReference type="EC" id="2.7.13.3"/>
    </reaction>
</comment>
<dbReference type="SMART" id="SM00388">
    <property type="entry name" value="HisKA"/>
    <property type="match status" value="1"/>
</dbReference>
<dbReference type="InterPro" id="IPR003661">
    <property type="entry name" value="HisK_dim/P_dom"/>
</dbReference>
<dbReference type="GO" id="GO:0009927">
    <property type="term" value="F:histidine phosphotransfer kinase activity"/>
    <property type="evidence" value="ECO:0007669"/>
    <property type="project" value="TreeGrafter"/>
</dbReference>
<dbReference type="PANTHER" id="PTHR43047">
    <property type="entry name" value="TWO-COMPONENT HISTIDINE PROTEIN KINASE"/>
    <property type="match status" value="1"/>
</dbReference>
<dbReference type="EMBL" id="RKRE01000003">
    <property type="protein sequence ID" value="RPF42686.1"/>
    <property type="molecule type" value="Genomic_DNA"/>
</dbReference>
<reference evidence="16 17" key="1">
    <citation type="submission" date="2018-11" db="EMBL/GenBank/DDBJ databases">
        <title>Genomic Encyclopedia of Type Strains, Phase IV (KMG-IV): sequencing the most valuable type-strain genomes for metagenomic binning, comparative biology and taxonomic classification.</title>
        <authorList>
            <person name="Goeker M."/>
        </authorList>
    </citation>
    <scope>NUCLEOTIDE SEQUENCE [LARGE SCALE GENOMIC DNA]</scope>
    <source>
        <strain evidence="16 17">DSM 102936</strain>
    </source>
</reference>
<keyword evidence="4" id="KW-1003">Cell membrane</keyword>
<feature type="domain" description="Histidine kinase" evidence="14">
    <location>
        <begin position="583"/>
        <end position="801"/>
    </location>
</feature>
<keyword evidence="13" id="KW-1133">Transmembrane helix</keyword>
<dbReference type="SUPFAM" id="SSF158472">
    <property type="entry name" value="HAMP domain-like"/>
    <property type="match status" value="1"/>
</dbReference>
<proteinExistence type="predicted"/>
<evidence type="ECO:0000256" key="10">
    <source>
        <dbReference type="ARBA" id="ARBA00023012"/>
    </source>
</evidence>
<accession>A0A3N5ACS8</accession>
<evidence type="ECO:0000256" key="13">
    <source>
        <dbReference type="SAM" id="Phobius"/>
    </source>
</evidence>
<dbReference type="Proteomes" id="UP000282654">
    <property type="component" value="Unassembled WGS sequence"/>
</dbReference>
<organism evidence="16 17">
    <name type="scientific">Thermodesulfitimonas autotrophica</name>
    <dbReference type="NCBI Taxonomy" id="1894989"/>
    <lineage>
        <taxon>Bacteria</taxon>
        <taxon>Bacillati</taxon>
        <taxon>Bacillota</taxon>
        <taxon>Clostridia</taxon>
        <taxon>Thermoanaerobacterales</taxon>
        <taxon>Thermoanaerobacteraceae</taxon>
        <taxon>Thermodesulfitimonas</taxon>
    </lineage>
</organism>
<evidence type="ECO:0000313" key="17">
    <source>
        <dbReference type="Proteomes" id="UP000282654"/>
    </source>
</evidence>
<evidence type="ECO:0000256" key="8">
    <source>
        <dbReference type="ARBA" id="ARBA00022777"/>
    </source>
</evidence>
<comment type="subcellular location">
    <subcellularLocation>
        <location evidence="2">Cell membrane</location>
    </subcellularLocation>
</comment>
<keyword evidence="5" id="KW-0597">Phosphoprotein</keyword>
<dbReference type="CDD" id="cd06225">
    <property type="entry name" value="HAMP"/>
    <property type="match status" value="1"/>
</dbReference>
<sequence>MRLGIKGKLMAAVSLIMLAALSVLGIRTYYESRKVLEQELVGRLEVELEYWAHRAVEHRIADIKERTLYLANLPEVRELLSGVPGGRAPQSAVNRFSAAVNEGFAAEPALVRVVVARADGREVWRGEQGGAASAPAKPWRECVCFQEAVEPGAGTRATANIHLVPDKKTGAMRPFLCTVAPVLGEGRTSGAVIVDTDFVALLRNSPAVIREGTIYLVDPRGRVLYRGKAGENLSGETSGTVTLKDVAPDLAALIGIKDEYFQFSDAGHLHGFIRVYLNRPYDNHYFTVAYSVPRRVLLEGLGRVTDIFVLTGLAVFLVSLFAVGLLAGAVARPVAQLATVADRVAAGDLAVKVGEMARRDEVGRLYQSFNRMVTALREAQSRAEEKKARLLEAAGEAAVDVTRNLSIPVILEKLVQSVVRVVEADCACLHLRSEEGGTDFFAAGEGSRECAVMGKAGGGGLAAMVFEKGDIVRLTEADIAFSSCRPLRAITAFLGVPVFGDGRVIGALCIGSSKRAITEADEAAVRLLAAHAGVALSNARLHQEVLAMAEDLERRVEERTRELKEINMELERANRLKSEFLAMMSHELRTPLNTIIGFTDVLLSDSFPDMPEKAREYLRDIMESGEHLLSLINDILDLAKIEAGKEKLYLEEIPVADFIRGTVLLFREKAAKHGIQVEVSTEGVSGWVLDGRKFRQILFNLLSNAFKFTPDGGKVGVEAKIEGNVLAVTVWDTGIGIPEEDLPRLFKPFEQLDSSLARHYSGTGLGLAMVKKLAELHGGTVSVQSEVGKGSRFTVYFPLLAYAREDLDVDQTYH</sequence>
<dbReference type="PANTHER" id="PTHR43047:SF63">
    <property type="entry name" value="HISTIDINE KINASE"/>
    <property type="match status" value="1"/>
</dbReference>
<evidence type="ECO:0000256" key="5">
    <source>
        <dbReference type="ARBA" id="ARBA00022553"/>
    </source>
</evidence>
<evidence type="ECO:0000256" key="3">
    <source>
        <dbReference type="ARBA" id="ARBA00012438"/>
    </source>
</evidence>
<evidence type="ECO:0000256" key="7">
    <source>
        <dbReference type="ARBA" id="ARBA00022741"/>
    </source>
</evidence>
<evidence type="ECO:0000259" key="14">
    <source>
        <dbReference type="PROSITE" id="PS50109"/>
    </source>
</evidence>
<evidence type="ECO:0000256" key="6">
    <source>
        <dbReference type="ARBA" id="ARBA00022679"/>
    </source>
</evidence>
<dbReference type="PROSITE" id="PS50885">
    <property type="entry name" value="HAMP"/>
    <property type="match status" value="1"/>
</dbReference>
<dbReference type="FunFam" id="3.30.565.10:FF:000023">
    <property type="entry name" value="PAS domain-containing sensor histidine kinase"/>
    <property type="match status" value="1"/>
</dbReference>
<dbReference type="SUPFAM" id="SSF55781">
    <property type="entry name" value="GAF domain-like"/>
    <property type="match status" value="1"/>
</dbReference>
<evidence type="ECO:0000256" key="2">
    <source>
        <dbReference type="ARBA" id="ARBA00004236"/>
    </source>
</evidence>
<dbReference type="Gene3D" id="6.10.340.10">
    <property type="match status" value="1"/>
</dbReference>
<dbReference type="InterPro" id="IPR036890">
    <property type="entry name" value="HATPase_C_sf"/>
</dbReference>
<dbReference type="InterPro" id="IPR003594">
    <property type="entry name" value="HATPase_dom"/>
</dbReference>
<dbReference type="Gene3D" id="3.30.450.40">
    <property type="match status" value="1"/>
</dbReference>
<feature type="transmembrane region" description="Helical" evidence="13">
    <location>
        <begin position="307"/>
        <end position="331"/>
    </location>
</feature>
<evidence type="ECO:0000313" key="16">
    <source>
        <dbReference type="EMBL" id="RPF42686.1"/>
    </source>
</evidence>
<dbReference type="Pfam" id="PF00672">
    <property type="entry name" value="HAMP"/>
    <property type="match status" value="1"/>
</dbReference>
<keyword evidence="12" id="KW-0175">Coiled coil</keyword>
<dbReference type="SMART" id="SM00387">
    <property type="entry name" value="HATPase_c"/>
    <property type="match status" value="1"/>
</dbReference>
<dbReference type="InterPro" id="IPR004358">
    <property type="entry name" value="Sig_transdc_His_kin-like_C"/>
</dbReference>
<protein>
    <recommendedName>
        <fullName evidence="3">histidine kinase</fullName>
        <ecNumber evidence="3">2.7.13.3</ecNumber>
    </recommendedName>
</protein>
<dbReference type="Pfam" id="PF13185">
    <property type="entry name" value="GAF_2"/>
    <property type="match status" value="1"/>
</dbReference>
<evidence type="ECO:0000256" key="11">
    <source>
        <dbReference type="ARBA" id="ARBA00023136"/>
    </source>
</evidence>
<keyword evidence="9" id="KW-0067">ATP-binding</keyword>
<dbReference type="GO" id="GO:0005886">
    <property type="term" value="C:plasma membrane"/>
    <property type="evidence" value="ECO:0007669"/>
    <property type="project" value="UniProtKB-SubCell"/>
</dbReference>
<dbReference type="Gene3D" id="3.30.565.10">
    <property type="entry name" value="Histidine kinase-like ATPase, C-terminal domain"/>
    <property type="match status" value="1"/>
</dbReference>
<dbReference type="SMART" id="SM00065">
    <property type="entry name" value="GAF"/>
    <property type="match status" value="1"/>
</dbReference>
<dbReference type="RefSeq" id="WP_170157781.1">
    <property type="nucleotide sequence ID" value="NZ_RKRE01000003.1"/>
</dbReference>
<dbReference type="Pfam" id="PF00512">
    <property type="entry name" value="HisKA"/>
    <property type="match status" value="1"/>
</dbReference>
<keyword evidence="10" id="KW-0902">Two-component regulatory system</keyword>
<dbReference type="SUPFAM" id="SSF55874">
    <property type="entry name" value="ATPase domain of HSP90 chaperone/DNA topoisomerase II/histidine kinase"/>
    <property type="match status" value="1"/>
</dbReference>
<dbReference type="GO" id="GO:0005524">
    <property type="term" value="F:ATP binding"/>
    <property type="evidence" value="ECO:0007669"/>
    <property type="project" value="UniProtKB-KW"/>
</dbReference>
<keyword evidence="13" id="KW-0812">Transmembrane</keyword>
<evidence type="ECO:0000256" key="4">
    <source>
        <dbReference type="ARBA" id="ARBA00022475"/>
    </source>
</evidence>
<feature type="domain" description="HAMP" evidence="15">
    <location>
        <begin position="328"/>
        <end position="381"/>
    </location>
</feature>
<dbReference type="AlphaFoldDB" id="A0A3N5ACS8"/>
<evidence type="ECO:0000256" key="9">
    <source>
        <dbReference type="ARBA" id="ARBA00022840"/>
    </source>
</evidence>
<dbReference type="CDD" id="cd00082">
    <property type="entry name" value="HisKA"/>
    <property type="match status" value="1"/>
</dbReference>
<dbReference type="SMART" id="SM00304">
    <property type="entry name" value="HAMP"/>
    <property type="match status" value="1"/>
</dbReference>
<gene>
    <name evidence="16" type="ORF">EDD75_1793</name>
</gene>
<dbReference type="PROSITE" id="PS50109">
    <property type="entry name" value="HIS_KIN"/>
    <property type="match status" value="1"/>
</dbReference>
<keyword evidence="7" id="KW-0547">Nucleotide-binding</keyword>
<dbReference type="InterPro" id="IPR003018">
    <property type="entry name" value="GAF"/>
</dbReference>
<comment type="caution">
    <text evidence="16">The sequence shown here is derived from an EMBL/GenBank/DDBJ whole genome shotgun (WGS) entry which is preliminary data.</text>
</comment>
<keyword evidence="8 16" id="KW-0418">Kinase</keyword>
<keyword evidence="11 13" id="KW-0472">Membrane</keyword>
<dbReference type="FunFam" id="1.10.287.130:FF:000038">
    <property type="entry name" value="Sensory transduction histidine kinase"/>
    <property type="match status" value="1"/>
</dbReference>
<dbReference type="Pfam" id="PF02518">
    <property type="entry name" value="HATPase_c"/>
    <property type="match status" value="1"/>
</dbReference>
<dbReference type="Gene3D" id="1.10.287.130">
    <property type="match status" value="1"/>
</dbReference>
<dbReference type="SUPFAM" id="SSF47384">
    <property type="entry name" value="Homodimeric domain of signal transducing histidine kinase"/>
    <property type="match status" value="1"/>
</dbReference>
<feature type="coiled-coil region" evidence="12">
    <location>
        <begin position="542"/>
        <end position="576"/>
    </location>
</feature>
<dbReference type="InterPro" id="IPR029016">
    <property type="entry name" value="GAF-like_dom_sf"/>
</dbReference>
<dbReference type="EC" id="2.7.13.3" evidence="3"/>
<dbReference type="InterPro" id="IPR003660">
    <property type="entry name" value="HAMP_dom"/>
</dbReference>